<protein>
    <recommendedName>
        <fullName evidence="3">protein O-GlcNAc transferase</fullName>
        <ecNumber evidence="3">2.4.1.255</ecNumber>
    </recommendedName>
</protein>
<dbReference type="PROSITE" id="PS50005">
    <property type="entry name" value="TPR"/>
    <property type="match status" value="4"/>
</dbReference>
<dbReference type="Proteomes" id="UP000000231">
    <property type="component" value="Chromosome"/>
</dbReference>
<dbReference type="AlphaFoldDB" id="A4SW45"/>
<dbReference type="KEGG" id="pnu:Pnuc_0489"/>
<dbReference type="Gene3D" id="1.25.40.10">
    <property type="entry name" value="Tetratricopeptide repeat domain"/>
    <property type="match status" value="2"/>
</dbReference>
<dbReference type="RefSeq" id="WP_011902334.1">
    <property type="nucleotide sequence ID" value="NC_009379.1"/>
</dbReference>
<evidence type="ECO:0000259" key="9">
    <source>
        <dbReference type="Pfam" id="PF13844"/>
    </source>
</evidence>
<dbReference type="GO" id="GO:0097363">
    <property type="term" value="F:protein O-acetylglucosaminyltransferase activity"/>
    <property type="evidence" value="ECO:0007669"/>
    <property type="project" value="UniProtKB-EC"/>
</dbReference>
<keyword evidence="6" id="KW-0677">Repeat</keyword>
<evidence type="ECO:0000256" key="4">
    <source>
        <dbReference type="ARBA" id="ARBA00022676"/>
    </source>
</evidence>
<dbReference type="InterPro" id="IPR029489">
    <property type="entry name" value="OGT/SEC/SPY_C"/>
</dbReference>
<evidence type="ECO:0000256" key="1">
    <source>
        <dbReference type="ARBA" id="ARBA00004922"/>
    </source>
</evidence>
<sequence>MFQEVFQALQNNQFLEAESLLQEMLLASPENPDVLHLLGIVCGMQNRPDDALRFFEQALQLTPDNSALHFNTAKALSTLQRDMDALEHHRKALAIDPDNPEIWLNYGRSLDNLRKREEALTCYEKAVVLQPQMAEGWFNKGKILGELRRYAEALQSYINAYQLRPTEPFLLGIILHYKMLICDWADLDGIYLKIQQDLHAHQLVVEPFGFQGISTSEQDLLESAKIFAKQRFPARKKAVIQSAPKSKNEKIRIAYLCGEFRDQATSVLMTGVYESHDPEYFEIYALDNGWDDGGVLRPRMKKAFKEIIDISQMTDPAVVSLIEDLQIDILVNLNGYFGEGRQNIFASHPAPIQVNYLGFPGTLGAEYMDYLIADPIVIPADSRQYYVEKIAYMPNSYQANDSKRVISAREFTRAELGLPESGFVYCCFNNNYKITPETFDSWMRILKAVEGSVLWLIQDNVPAEENLKAEALKRGISSDRIIFAQRLPLPEHLARHKIADLFLDTLPYNAHTTASDALWAGVPVLTLLGNTFPGRVAASLLNAVGLAELVTHTPQAYEQRAIELARDPLALRAIQDRLVENRLTKPLFDTVLFTQDLEVLYKKMVERYRANLAPENIS</sequence>
<keyword evidence="5" id="KW-0808">Transferase</keyword>
<evidence type="ECO:0000256" key="6">
    <source>
        <dbReference type="ARBA" id="ARBA00022737"/>
    </source>
</evidence>
<dbReference type="GeneID" id="31480843"/>
<dbReference type="SUPFAM" id="SSF48452">
    <property type="entry name" value="TPR-like"/>
    <property type="match status" value="2"/>
</dbReference>
<reference evidence="10 11" key="1">
    <citation type="journal article" date="2012" name="Stand. Genomic Sci.">
        <title>Complete genome sequence of Polynucleobacter necessarius subsp. asymbioticus type strain (QLW-P1DMWA-1(T)).</title>
        <authorList>
            <person name="Meincke L."/>
            <person name="Copeland A."/>
            <person name="Lapidus A."/>
            <person name="Lucas S."/>
            <person name="Berry K.W."/>
            <person name="Del Rio T.G."/>
            <person name="Hammon N."/>
            <person name="Dalin E."/>
            <person name="Tice H."/>
            <person name="Pitluck S."/>
            <person name="Richardson P."/>
            <person name="Bruce D."/>
            <person name="Goodwin L."/>
            <person name="Han C."/>
            <person name="Tapia R."/>
            <person name="Detter J.C."/>
            <person name="Schmutz J."/>
            <person name="Brettin T."/>
            <person name="Larimer F."/>
            <person name="Land M."/>
            <person name="Hauser L."/>
            <person name="Kyrpides N.C."/>
            <person name="Ivanova N."/>
            <person name="Goker M."/>
            <person name="Woyke T."/>
            <person name="Wu Q.L."/>
            <person name="Pockl M."/>
            <person name="Hahn M.W."/>
            <person name="Klenk H.P."/>
        </authorList>
    </citation>
    <scope>NUCLEOTIDE SEQUENCE [LARGE SCALE GENOMIC DNA]</scope>
    <source>
        <strain evidence="11">DSM 18221 / CIP 109841 / QLW-P1DMWA-1</strain>
    </source>
</reference>
<evidence type="ECO:0000313" key="10">
    <source>
        <dbReference type="EMBL" id="ABP33709.1"/>
    </source>
</evidence>
<dbReference type="Pfam" id="PF13844">
    <property type="entry name" value="Glyco_transf_41"/>
    <property type="match status" value="2"/>
</dbReference>
<feature type="repeat" description="TPR" evidence="8">
    <location>
        <begin position="100"/>
        <end position="133"/>
    </location>
</feature>
<feature type="domain" description="O-GlcNAc transferase C-terminal" evidence="9">
    <location>
        <begin position="244"/>
        <end position="405"/>
    </location>
</feature>
<feature type="repeat" description="TPR" evidence="8">
    <location>
        <begin position="32"/>
        <end position="65"/>
    </location>
</feature>
<dbReference type="CAZy" id="GT41">
    <property type="family name" value="Glycosyltransferase Family 41"/>
</dbReference>
<comment type="similarity">
    <text evidence="2">Belongs to the glycosyltransferase 41 family. O-GlcNAc transferase subfamily.</text>
</comment>
<dbReference type="InterPro" id="IPR011990">
    <property type="entry name" value="TPR-like_helical_dom_sf"/>
</dbReference>
<feature type="repeat" description="TPR" evidence="8">
    <location>
        <begin position="134"/>
        <end position="167"/>
    </location>
</feature>
<keyword evidence="11" id="KW-1185">Reference proteome</keyword>
<evidence type="ECO:0000256" key="2">
    <source>
        <dbReference type="ARBA" id="ARBA00005386"/>
    </source>
</evidence>
<evidence type="ECO:0000256" key="3">
    <source>
        <dbReference type="ARBA" id="ARBA00011970"/>
    </source>
</evidence>
<feature type="domain" description="O-GlcNAc transferase C-terminal" evidence="9">
    <location>
        <begin position="412"/>
        <end position="597"/>
    </location>
</feature>
<feature type="repeat" description="TPR" evidence="8">
    <location>
        <begin position="66"/>
        <end position="99"/>
    </location>
</feature>
<dbReference type="Pfam" id="PF14559">
    <property type="entry name" value="TPR_19"/>
    <property type="match status" value="1"/>
</dbReference>
<dbReference type="HOGENOM" id="CLU_001721_5_2_4"/>
<proteinExistence type="inferred from homology"/>
<evidence type="ECO:0000256" key="8">
    <source>
        <dbReference type="PROSITE-ProRule" id="PRU00339"/>
    </source>
</evidence>
<keyword evidence="4" id="KW-0328">Glycosyltransferase</keyword>
<comment type="pathway">
    <text evidence="1">Protein modification; protein glycosylation.</text>
</comment>
<dbReference type="GO" id="GO:0006493">
    <property type="term" value="P:protein O-linked glycosylation"/>
    <property type="evidence" value="ECO:0007669"/>
    <property type="project" value="InterPro"/>
</dbReference>
<dbReference type="PANTHER" id="PTHR44366:SF1">
    <property type="entry name" value="UDP-N-ACETYLGLUCOSAMINE--PEPTIDE N-ACETYLGLUCOSAMINYLTRANSFERASE 110 KDA SUBUNIT"/>
    <property type="match status" value="1"/>
</dbReference>
<accession>A4SW45</accession>
<name>A4SW45_POLAQ</name>
<dbReference type="Gene3D" id="3.40.50.2000">
    <property type="entry name" value="Glycogen Phosphorylase B"/>
    <property type="match status" value="1"/>
</dbReference>
<dbReference type="Gene3D" id="3.40.50.11380">
    <property type="match status" value="1"/>
</dbReference>
<organism evidence="10 11">
    <name type="scientific">Polynucleobacter asymbioticus (strain DSM 18221 / CIP 109841 / QLW-P1DMWA-1)</name>
    <name type="common">Polynucleobacter necessarius subsp. asymbioticus</name>
    <dbReference type="NCBI Taxonomy" id="312153"/>
    <lineage>
        <taxon>Bacteria</taxon>
        <taxon>Pseudomonadati</taxon>
        <taxon>Pseudomonadota</taxon>
        <taxon>Betaproteobacteria</taxon>
        <taxon>Burkholderiales</taxon>
        <taxon>Burkholderiaceae</taxon>
        <taxon>Polynucleobacter</taxon>
    </lineage>
</organism>
<evidence type="ECO:0000313" key="11">
    <source>
        <dbReference type="Proteomes" id="UP000000231"/>
    </source>
</evidence>
<dbReference type="EMBL" id="CP000655">
    <property type="protein sequence ID" value="ABP33709.1"/>
    <property type="molecule type" value="Genomic_DNA"/>
</dbReference>
<dbReference type="Pfam" id="PF13432">
    <property type="entry name" value="TPR_16"/>
    <property type="match status" value="1"/>
</dbReference>
<dbReference type="PANTHER" id="PTHR44366">
    <property type="entry name" value="UDP-N-ACETYLGLUCOSAMINE--PEPTIDE N-ACETYLGLUCOSAMINYLTRANSFERASE 110 KDA SUBUNIT"/>
    <property type="match status" value="1"/>
</dbReference>
<dbReference type="EC" id="2.4.1.255" evidence="3"/>
<dbReference type="SMART" id="SM00028">
    <property type="entry name" value="TPR"/>
    <property type="match status" value="4"/>
</dbReference>
<dbReference type="InterPro" id="IPR037919">
    <property type="entry name" value="OGT"/>
</dbReference>
<keyword evidence="7 8" id="KW-0802">TPR repeat</keyword>
<gene>
    <name evidence="10" type="ordered locus">Pnuc_0489</name>
</gene>
<evidence type="ECO:0000256" key="5">
    <source>
        <dbReference type="ARBA" id="ARBA00022679"/>
    </source>
</evidence>
<dbReference type="InterPro" id="IPR019734">
    <property type="entry name" value="TPR_rpt"/>
</dbReference>
<dbReference type="eggNOG" id="COG0457">
    <property type="taxonomic scope" value="Bacteria"/>
</dbReference>
<dbReference type="eggNOG" id="COG3914">
    <property type="taxonomic scope" value="Bacteria"/>
</dbReference>
<evidence type="ECO:0000256" key="7">
    <source>
        <dbReference type="ARBA" id="ARBA00022803"/>
    </source>
</evidence>